<dbReference type="NCBIfam" id="TIGR01417">
    <property type="entry name" value="PTS_I_fam"/>
    <property type="match status" value="1"/>
</dbReference>
<comment type="catalytic activity">
    <reaction evidence="1 17">
        <text>L-histidyl-[protein] + phosphoenolpyruvate = N(pros)-phospho-L-histidyl-[protein] + pyruvate</text>
        <dbReference type="Rhea" id="RHEA:23880"/>
        <dbReference type="Rhea" id="RHEA-COMP:9745"/>
        <dbReference type="Rhea" id="RHEA-COMP:9746"/>
        <dbReference type="ChEBI" id="CHEBI:15361"/>
        <dbReference type="ChEBI" id="CHEBI:29979"/>
        <dbReference type="ChEBI" id="CHEBI:58702"/>
        <dbReference type="ChEBI" id="CHEBI:64837"/>
        <dbReference type="EC" id="2.7.3.9"/>
    </reaction>
</comment>
<feature type="domain" description="PEP-utilising enzyme mobile" evidence="21">
    <location>
        <begin position="179"/>
        <end position="251"/>
    </location>
</feature>
<dbReference type="Pfam" id="PF00391">
    <property type="entry name" value="PEP-utilizers"/>
    <property type="match status" value="1"/>
</dbReference>
<dbReference type="GO" id="GO:0008965">
    <property type="term" value="F:phosphoenolpyruvate-protein phosphotransferase activity"/>
    <property type="evidence" value="ECO:0007669"/>
    <property type="project" value="UniProtKB-EC"/>
</dbReference>
<evidence type="ECO:0000256" key="12">
    <source>
        <dbReference type="ARBA" id="ARBA00022683"/>
    </source>
</evidence>
<dbReference type="InterPro" id="IPR006318">
    <property type="entry name" value="PTS_EI-like"/>
</dbReference>
<accession>A0A4V2UND7</accession>
<dbReference type="InterPro" id="IPR040442">
    <property type="entry name" value="Pyrv_kinase-like_dom_sf"/>
</dbReference>
<evidence type="ECO:0000256" key="11">
    <source>
        <dbReference type="ARBA" id="ARBA00022679"/>
    </source>
</evidence>
<evidence type="ECO:0000256" key="5">
    <source>
        <dbReference type="ARBA" id="ARBA00007837"/>
    </source>
</evidence>
<comment type="similarity">
    <text evidence="5 17">Belongs to the PEP-utilizing enzyme family.</text>
</comment>
<dbReference type="InterPro" id="IPR008279">
    <property type="entry name" value="PEP-util_enz_mobile_dom"/>
</dbReference>
<evidence type="ECO:0000313" key="25">
    <source>
        <dbReference type="Proteomes" id="UP000295304"/>
    </source>
</evidence>
<keyword evidence="12 17" id="KW-0598">Phosphotransferase system</keyword>
<dbReference type="GO" id="GO:0046872">
    <property type="term" value="F:metal ion binding"/>
    <property type="evidence" value="ECO:0007669"/>
    <property type="project" value="UniProtKB-KW"/>
</dbReference>
<gene>
    <name evidence="24" type="ORF">EDD55_10760</name>
</gene>
<keyword evidence="15 17" id="KW-0460">Magnesium</keyword>
<feature type="active site" description="Tele-phosphohistidine intermediate" evidence="18">
    <location>
        <position position="215"/>
    </location>
</feature>
<dbReference type="InterPro" id="IPR036618">
    <property type="entry name" value="PtsI_HPr-bd_sf"/>
</dbReference>
<organism evidence="24 25">
    <name type="scientific">Varunaivibrio sulfuroxidans</name>
    <dbReference type="NCBI Taxonomy" id="1773489"/>
    <lineage>
        <taxon>Bacteria</taxon>
        <taxon>Pseudomonadati</taxon>
        <taxon>Pseudomonadota</taxon>
        <taxon>Alphaproteobacteria</taxon>
        <taxon>Rhodospirillales</taxon>
        <taxon>Magnetovibrionaceae</taxon>
        <taxon>Varunaivibrio</taxon>
    </lineage>
</organism>
<dbReference type="GO" id="GO:0005737">
    <property type="term" value="C:cytoplasm"/>
    <property type="evidence" value="ECO:0007669"/>
    <property type="project" value="UniProtKB-SubCell"/>
</dbReference>
<evidence type="ECO:0000256" key="14">
    <source>
        <dbReference type="ARBA" id="ARBA00022777"/>
    </source>
</evidence>
<evidence type="ECO:0000259" key="21">
    <source>
        <dbReference type="Pfam" id="PF00391"/>
    </source>
</evidence>
<dbReference type="Gene3D" id="3.50.30.10">
    <property type="entry name" value="Phosphohistidine domain"/>
    <property type="match status" value="1"/>
</dbReference>
<evidence type="ECO:0000256" key="16">
    <source>
        <dbReference type="ARBA" id="ARBA00033235"/>
    </source>
</evidence>
<dbReference type="PRINTS" id="PR01736">
    <property type="entry name" value="PHPHTRNFRASE"/>
</dbReference>
<comment type="cofactor">
    <cofactor evidence="2 17 20">
        <name>Mg(2+)</name>
        <dbReference type="ChEBI" id="CHEBI:18420"/>
    </cofactor>
</comment>
<dbReference type="OrthoDB" id="9765468at2"/>
<feature type="binding site" evidence="20">
    <location>
        <position position="460"/>
    </location>
    <ligand>
        <name>Mg(2+)</name>
        <dbReference type="ChEBI" id="CHEBI:18420"/>
    </ligand>
</feature>
<proteinExistence type="inferred from homology"/>
<evidence type="ECO:0000256" key="10">
    <source>
        <dbReference type="ARBA" id="ARBA00022597"/>
    </source>
</evidence>
<comment type="caution">
    <text evidence="24">The sequence shown here is derived from an EMBL/GenBank/DDBJ whole genome shotgun (WGS) entry which is preliminary data.</text>
</comment>
<keyword evidence="11 17" id="KW-0808">Transferase</keyword>
<keyword evidence="25" id="KW-1185">Reference proteome</keyword>
<evidence type="ECO:0000256" key="13">
    <source>
        <dbReference type="ARBA" id="ARBA00022723"/>
    </source>
</evidence>
<dbReference type="Pfam" id="PF02896">
    <property type="entry name" value="PEP-utilizers_C"/>
    <property type="match status" value="1"/>
</dbReference>
<name>A0A4V2UND7_9PROT</name>
<evidence type="ECO:0000256" key="3">
    <source>
        <dbReference type="ARBA" id="ARBA00002728"/>
    </source>
</evidence>
<evidence type="ECO:0000313" key="24">
    <source>
        <dbReference type="EMBL" id="TCS61651.1"/>
    </source>
</evidence>
<dbReference type="InterPro" id="IPR036637">
    <property type="entry name" value="Phosphohistidine_dom_sf"/>
</dbReference>
<evidence type="ECO:0000256" key="7">
    <source>
        <dbReference type="ARBA" id="ARBA00016544"/>
    </source>
</evidence>
<dbReference type="AlphaFoldDB" id="A0A4V2UND7"/>
<dbReference type="Gene3D" id="1.10.274.10">
    <property type="entry name" value="PtsI, HPr-binding domain"/>
    <property type="match status" value="1"/>
</dbReference>
<keyword evidence="10 17" id="KW-0762">Sugar transport</keyword>
<evidence type="ECO:0000256" key="18">
    <source>
        <dbReference type="PIRSR" id="PIRSR000732-1"/>
    </source>
</evidence>
<evidence type="ECO:0000256" key="20">
    <source>
        <dbReference type="PIRSR" id="PIRSR000732-3"/>
    </source>
</evidence>
<dbReference type="InterPro" id="IPR015813">
    <property type="entry name" value="Pyrv/PenolPyrv_kinase-like_dom"/>
</dbReference>
<evidence type="ECO:0000259" key="23">
    <source>
        <dbReference type="Pfam" id="PF05524"/>
    </source>
</evidence>
<dbReference type="InterPro" id="IPR050499">
    <property type="entry name" value="PEP-utilizing_PTS_enzyme"/>
</dbReference>
<comment type="subcellular location">
    <subcellularLocation>
        <location evidence="4 17">Cytoplasm</location>
    </subcellularLocation>
</comment>
<evidence type="ECO:0000256" key="6">
    <source>
        <dbReference type="ARBA" id="ARBA00012232"/>
    </source>
</evidence>
<feature type="binding site" evidence="19">
    <location>
        <position position="322"/>
    </location>
    <ligand>
        <name>phosphoenolpyruvate</name>
        <dbReference type="ChEBI" id="CHEBI:58702"/>
    </ligand>
</feature>
<evidence type="ECO:0000256" key="1">
    <source>
        <dbReference type="ARBA" id="ARBA00000683"/>
    </source>
</evidence>
<dbReference type="Proteomes" id="UP000295304">
    <property type="component" value="Unassembled WGS sequence"/>
</dbReference>
<dbReference type="SUPFAM" id="SSF51621">
    <property type="entry name" value="Phosphoenolpyruvate/pyruvate domain"/>
    <property type="match status" value="1"/>
</dbReference>
<feature type="binding site" evidence="20">
    <location>
        <position position="484"/>
    </location>
    <ligand>
        <name>Mg(2+)</name>
        <dbReference type="ChEBI" id="CHEBI:18420"/>
    </ligand>
</feature>
<evidence type="ECO:0000256" key="8">
    <source>
        <dbReference type="ARBA" id="ARBA00022448"/>
    </source>
</evidence>
<evidence type="ECO:0000256" key="19">
    <source>
        <dbReference type="PIRSR" id="PIRSR000732-2"/>
    </source>
</evidence>
<dbReference type="PIRSF" id="PIRSF000732">
    <property type="entry name" value="PTS_enzyme_I"/>
    <property type="match status" value="1"/>
</dbReference>
<dbReference type="InterPro" id="IPR000121">
    <property type="entry name" value="PEP_util_C"/>
</dbReference>
<dbReference type="SUPFAM" id="SSF47831">
    <property type="entry name" value="Enzyme I of the PEP:sugar phosphotransferase system HPr-binding (sub)domain"/>
    <property type="match status" value="1"/>
</dbReference>
<dbReference type="InterPro" id="IPR024692">
    <property type="entry name" value="PTS_EI"/>
</dbReference>
<keyword evidence="14 17" id="KW-0418">Kinase</keyword>
<keyword evidence="9 17" id="KW-0963">Cytoplasm</keyword>
<evidence type="ECO:0000259" key="22">
    <source>
        <dbReference type="Pfam" id="PF02896"/>
    </source>
</evidence>
<dbReference type="PANTHER" id="PTHR46244:SF3">
    <property type="entry name" value="PHOSPHOENOLPYRUVATE-PROTEIN PHOSPHOTRANSFERASE"/>
    <property type="match status" value="1"/>
</dbReference>
<dbReference type="GO" id="GO:0016301">
    <property type="term" value="F:kinase activity"/>
    <property type="evidence" value="ECO:0007669"/>
    <property type="project" value="UniProtKB-KW"/>
</dbReference>
<dbReference type="PANTHER" id="PTHR46244">
    <property type="entry name" value="PHOSPHOENOLPYRUVATE-PROTEIN PHOSPHOTRANSFERASE"/>
    <property type="match status" value="1"/>
</dbReference>
<protein>
    <recommendedName>
        <fullName evidence="7 17">Phosphoenolpyruvate-protein phosphotransferase</fullName>
        <ecNumber evidence="6 17">2.7.3.9</ecNumber>
    </recommendedName>
    <alternativeName>
        <fullName evidence="16 17">Phosphotransferase system, enzyme I</fullName>
    </alternativeName>
</protein>
<evidence type="ECO:0000256" key="2">
    <source>
        <dbReference type="ARBA" id="ARBA00001946"/>
    </source>
</evidence>
<feature type="domain" description="PEP-utilising enzyme C-terminal" evidence="22">
    <location>
        <begin position="278"/>
        <end position="570"/>
    </location>
</feature>
<evidence type="ECO:0000256" key="17">
    <source>
        <dbReference type="PIRNR" id="PIRNR000732"/>
    </source>
</evidence>
<feature type="binding site" evidence="19">
    <location>
        <position position="358"/>
    </location>
    <ligand>
        <name>phosphoenolpyruvate</name>
        <dbReference type="ChEBI" id="CHEBI:58702"/>
    </ligand>
</feature>
<reference evidence="24 25" key="1">
    <citation type="submission" date="2019-03" db="EMBL/GenBank/DDBJ databases">
        <title>Genomic Encyclopedia of Type Strains, Phase IV (KMG-IV): sequencing the most valuable type-strain genomes for metagenomic binning, comparative biology and taxonomic classification.</title>
        <authorList>
            <person name="Goeker M."/>
        </authorList>
    </citation>
    <scope>NUCLEOTIDE SEQUENCE [LARGE SCALE GENOMIC DNA]</scope>
    <source>
        <strain evidence="24 25">DSM 101688</strain>
    </source>
</reference>
<dbReference type="EC" id="2.7.3.9" evidence="6 17"/>
<feature type="domain" description="Phosphotransferase system enzyme I N-terminal" evidence="23">
    <location>
        <begin position="28"/>
        <end position="152"/>
    </location>
</feature>
<keyword evidence="24" id="KW-0670">Pyruvate</keyword>
<dbReference type="EMBL" id="SLZW01000007">
    <property type="protein sequence ID" value="TCS61651.1"/>
    <property type="molecule type" value="Genomic_DNA"/>
</dbReference>
<sequence>MTGAKKNNPDAQAATKKPSTAERIIDALGVSPGIGIGRVHVRDGAGFSVPEYAIDPGAIEAECSRLEDAVVAARRQIAQLRTRSRELPTAAAEEMDILLDAYQQMLTDSRLVRGAFRRIREERFNAEAAVQHETQEIAESFAALKDRYIAARIDDIREVATRLIRNLNNTPDHPVTGVPKGSVIVTEEMTPADAAQLDPALVTGFAAMLGGAQGHTAIMARALGIPAVLGATQLLQGARTGDRVIIDGGRGRVIVNPSSRTLTRYEKMRADQRQALARLSRMKKLPSVTRDGVAITLHANVELPMEMATVARSGATGIGLLRTEFMFMNRKDIPDEDEQYRDLRDIVAAMNGGLVTIRTLDIGGEKAAAQLTDGFGDSTASALGLRGIRLSLAKPAILETQFAAILRAGAHGPVRILLPMVSTIDEVRHARDILARVVRRLKRKRVKIAPTPPPIGVMIEVPSAALSADALAQSADFFAIGSNDLTQYTLAIDRTDERVAHLYDPLHPAVLRLIQFSTEAAWRARKPVSICGEMAGDPRFCALLLGLGFRELSMAPGSIGLVKQRIRDIELAAAQRRAQVIMDQIDAGRIAMLLDDFNALA</sequence>
<comment type="function">
    <text evidence="3 17">General (non sugar-specific) component of the phosphoenolpyruvate-dependent sugar phosphotransferase system (sugar PTS). This major carbohydrate active-transport system catalyzes the phosphorylation of incoming sugar substrates concomitantly with their translocation across the cell membrane. Enzyme I transfers the phosphoryl group from phosphoenolpyruvate (PEP) to the phosphoryl carrier protein (HPr).</text>
</comment>
<dbReference type="InterPro" id="IPR008731">
    <property type="entry name" value="PTS_EIN"/>
</dbReference>
<dbReference type="Pfam" id="PF05524">
    <property type="entry name" value="PEP-utilisers_N"/>
    <property type="match status" value="1"/>
</dbReference>
<feature type="active site" description="Proton donor" evidence="18">
    <location>
        <position position="531"/>
    </location>
</feature>
<evidence type="ECO:0000256" key="4">
    <source>
        <dbReference type="ARBA" id="ARBA00004496"/>
    </source>
</evidence>
<dbReference type="PROSITE" id="PS00742">
    <property type="entry name" value="PEP_ENZYMES_2"/>
    <property type="match status" value="1"/>
</dbReference>
<evidence type="ECO:0000256" key="9">
    <source>
        <dbReference type="ARBA" id="ARBA00022490"/>
    </source>
</evidence>
<keyword evidence="13 17" id="KW-0479">Metal-binding</keyword>
<dbReference type="Gene3D" id="3.20.20.60">
    <property type="entry name" value="Phosphoenolpyruvate-binding domains"/>
    <property type="match status" value="1"/>
</dbReference>
<evidence type="ECO:0000256" key="15">
    <source>
        <dbReference type="ARBA" id="ARBA00022842"/>
    </source>
</evidence>
<keyword evidence="8 17" id="KW-0813">Transport</keyword>
<feature type="binding site" evidence="19">
    <location>
        <position position="494"/>
    </location>
    <ligand>
        <name>phosphoenolpyruvate</name>
        <dbReference type="ChEBI" id="CHEBI:58702"/>
    </ligand>
</feature>
<feature type="binding site" evidence="19">
    <location>
        <begin position="483"/>
        <end position="484"/>
    </location>
    <ligand>
        <name>phosphoenolpyruvate</name>
        <dbReference type="ChEBI" id="CHEBI:58702"/>
    </ligand>
</feature>
<dbReference type="SUPFAM" id="SSF52009">
    <property type="entry name" value="Phosphohistidine domain"/>
    <property type="match status" value="1"/>
</dbReference>
<dbReference type="RefSeq" id="WP_132939367.1">
    <property type="nucleotide sequence ID" value="NZ_CP119676.1"/>
</dbReference>
<dbReference type="GO" id="GO:0009401">
    <property type="term" value="P:phosphoenolpyruvate-dependent sugar phosphotransferase system"/>
    <property type="evidence" value="ECO:0007669"/>
    <property type="project" value="UniProtKB-KW"/>
</dbReference>
<dbReference type="InterPro" id="IPR023151">
    <property type="entry name" value="PEP_util_CS"/>
</dbReference>